<keyword evidence="8 11" id="KW-0067">ATP-binding</keyword>
<evidence type="ECO:0000256" key="6">
    <source>
        <dbReference type="ARBA" id="ARBA00022741"/>
    </source>
</evidence>
<evidence type="ECO:0000256" key="4">
    <source>
        <dbReference type="ARBA" id="ARBA00012984"/>
    </source>
</evidence>
<dbReference type="RefSeq" id="WP_404316866.1">
    <property type="nucleotide sequence ID" value="NZ_JAUIYO010000006.1"/>
</dbReference>
<evidence type="ECO:0000313" key="12">
    <source>
        <dbReference type="EMBL" id="MFK2825992.1"/>
    </source>
</evidence>
<dbReference type="EMBL" id="JAUIYO010000006">
    <property type="protein sequence ID" value="MFK2825992.1"/>
    <property type="molecule type" value="Genomic_DNA"/>
</dbReference>
<sequence>MQEEKYYSVRMRAAKNGPHEHGGKHISGGEMLSTYRDIKYAMNALLEKGLTHSRGNPDFMQVQFELIEEPIKLIQPLPIKTNKVASVEMGQALSWELLEKTGIPRKIIEKSYKYMTEYSNIRGAIVVDIQSGDRIDHRHEKGVRVSRMDWLNNNFEKWAAYYKMPNSPRVKEALVLAAKVSEHPASVAELCWSDDPEYITGYVASKKLGYQRITKLKEHGDEQGCRIFFVEGLKEWDSYIHYLEKQPVFVQWEGDKGES</sequence>
<dbReference type="NCBIfam" id="NF002360">
    <property type="entry name" value="PRK01322.1"/>
    <property type="match status" value="1"/>
</dbReference>
<accession>A0ABW8I916</accession>
<comment type="cofactor">
    <cofactor evidence="1 11">
        <name>Mg(2+)</name>
        <dbReference type="ChEBI" id="CHEBI:18420"/>
    </cofactor>
</comment>
<protein>
    <recommendedName>
        <fullName evidence="4 11">6-carboxyhexanoate--CoA ligase</fullName>
        <ecNumber evidence="4 11">6.2.1.14</ecNumber>
    </recommendedName>
    <alternativeName>
        <fullName evidence="11">Pimeloyl-CoA synthase</fullName>
    </alternativeName>
</protein>
<keyword evidence="7 11" id="KW-0093">Biotin biosynthesis</keyword>
<evidence type="ECO:0000256" key="3">
    <source>
        <dbReference type="ARBA" id="ARBA00011738"/>
    </source>
</evidence>
<evidence type="ECO:0000256" key="9">
    <source>
        <dbReference type="ARBA" id="ARBA00022842"/>
    </source>
</evidence>
<comment type="caution">
    <text evidence="12">The sequence shown here is derived from an EMBL/GenBank/DDBJ whole genome shotgun (WGS) entry which is preliminary data.</text>
</comment>
<dbReference type="Pfam" id="PF03744">
    <property type="entry name" value="BioW"/>
    <property type="match status" value="1"/>
</dbReference>
<evidence type="ECO:0000256" key="1">
    <source>
        <dbReference type="ARBA" id="ARBA00001946"/>
    </source>
</evidence>
<evidence type="ECO:0000256" key="5">
    <source>
        <dbReference type="ARBA" id="ARBA00022598"/>
    </source>
</evidence>
<keyword evidence="5 11" id="KW-0436">Ligase</keyword>
<proteinExistence type="inferred from homology"/>
<dbReference type="InterPro" id="IPR005499">
    <property type="entry name" value="BioW"/>
</dbReference>
<dbReference type="NCBIfam" id="TIGR01204">
    <property type="entry name" value="bioW"/>
    <property type="match status" value="1"/>
</dbReference>
<comment type="catalytic activity">
    <reaction evidence="10 11">
        <text>heptanedioate + ATP + CoA = 6-carboxyhexanoyl-CoA + AMP + diphosphate</text>
        <dbReference type="Rhea" id="RHEA:14781"/>
        <dbReference type="ChEBI" id="CHEBI:30616"/>
        <dbReference type="ChEBI" id="CHEBI:33019"/>
        <dbReference type="ChEBI" id="CHEBI:36165"/>
        <dbReference type="ChEBI" id="CHEBI:57287"/>
        <dbReference type="ChEBI" id="CHEBI:57360"/>
        <dbReference type="ChEBI" id="CHEBI:456215"/>
        <dbReference type="EC" id="6.2.1.14"/>
    </reaction>
</comment>
<evidence type="ECO:0000256" key="10">
    <source>
        <dbReference type="ARBA" id="ARBA00049553"/>
    </source>
</evidence>
<comment type="pathway">
    <text evidence="2 11">Metabolic intermediate metabolism; pimeloyl-CoA biosynthesis; pimeloyl-CoA from pimelate: step 1/1.</text>
</comment>
<dbReference type="Proteomes" id="UP001619911">
    <property type="component" value="Unassembled WGS sequence"/>
</dbReference>
<name>A0ABW8I916_9BACI</name>
<keyword evidence="6 11" id="KW-0547">Nucleotide-binding</keyword>
<evidence type="ECO:0000256" key="7">
    <source>
        <dbReference type="ARBA" id="ARBA00022756"/>
    </source>
</evidence>
<gene>
    <name evidence="11 12" type="primary">bioW</name>
    <name evidence="12" type="ORF">QYG89_09990</name>
</gene>
<evidence type="ECO:0000256" key="11">
    <source>
        <dbReference type="HAMAP-Rule" id="MF_00668"/>
    </source>
</evidence>
<evidence type="ECO:0000256" key="2">
    <source>
        <dbReference type="ARBA" id="ARBA00005075"/>
    </source>
</evidence>
<evidence type="ECO:0000313" key="13">
    <source>
        <dbReference type="Proteomes" id="UP001619911"/>
    </source>
</evidence>
<comment type="function">
    <text evidence="11">Catalyzes the transformation of pimelate into pimeloyl-CoA with concomitant hydrolysis of ATP to AMP.</text>
</comment>
<comment type="subunit">
    <text evidence="3 11">Homodimer.</text>
</comment>
<reference evidence="12 13" key="1">
    <citation type="submission" date="2023-07" db="EMBL/GenBank/DDBJ databases">
        <title>Bacillus lucianemedeirus sp. nov, a new species isolated from an immunobiological production facility.</title>
        <authorList>
            <person name="Costa L.V."/>
            <person name="Miranda R.V.S.L."/>
            <person name="Brandao M.L.L."/>
            <person name="Reis C.M.F."/>
            <person name="Frazao A.M."/>
            <person name="Cruz F.V."/>
            <person name="Baio P.V.P."/>
            <person name="Veras J.F.C."/>
            <person name="Ramos J.N."/>
            <person name="Vieira V."/>
        </authorList>
    </citation>
    <scope>NUCLEOTIDE SEQUENCE [LARGE SCALE GENOMIC DNA]</scope>
    <source>
        <strain evidence="12 13">B190/17</strain>
    </source>
</reference>
<evidence type="ECO:0000256" key="8">
    <source>
        <dbReference type="ARBA" id="ARBA00022840"/>
    </source>
</evidence>
<dbReference type="HAMAP" id="MF_00668">
    <property type="entry name" value="BioW"/>
    <property type="match status" value="1"/>
</dbReference>
<comment type="similarity">
    <text evidence="11">Belongs to the BioW family.</text>
</comment>
<dbReference type="GO" id="GO:0042410">
    <property type="term" value="F:6-carboxyhexanoate-CoA ligase activity"/>
    <property type="evidence" value="ECO:0007669"/>
    <property type="project" value="UniProtKB-EC"/>
</dbReference>
<organism evidence="12 13">
    <name type="scientific">Bacillus lumedeiriae</name>
    <dbReference type="NCBI Taxonomy" id="3058829"/>
    <lineage>
        <taxon>Bacteria</taxon>
        <taxon>Bacillati</taxon>
        <taxon>Bacillota</taxon>
        <taxon>Bacilli</taxon>
        <taxon>Bacillales</taxon>
        <taxon>Bacillaceae</taxon>
        <taxon>Bacillus</taxon>
    </lineage>
</organism>
<dbReference type="EC" id="6.2.1.14" evidence="4 11"/>
<keyword evidence="9 11" id="KW-0460">Magnesium</keyword>
<keyword evidence="13" id="KW-1185">Reference proteome</keyword>